<comment type="subunit">
    <text evidence="10">Monomer.</text>
</comment>
<protein>
    <recommendedName>
        <fullName evidence="10">tRNA dimethylallyltransferase</fullName>
        <ecNumber evidence="10">2.5.1.75</ecNumber>
    </recommendedName>
    <alternativeName>
        <fullName evidence="10">Dimethylallyl diphosphate:tRNA dimethylallyltransferase</fullName>
        <shortName evidence="10">DMAPP:tRNA dimethylallyltransferase</shortName>
        <shortName evidence="10">DMATase</shortName>
    </alternativeName>
    <alternativeName>
        <fullName evidence="10">Isopentenyl-diphosphate:tRNA isopentenyltransferase</fullName>
        <shortName evidence="10">IPP transferase</shortName>
        <shortName evidence="10">IPPT</shortName>
        <shortName evidence="10">IPTase</shortName>
    </alternativeName>
</protein>
<dbReference type="EC" id="2.5.1.75" evidence="10"/>
<name>E0E300_9FIRM</name>
<accession>E0E300</accession>
<dbReference type="STRING" id="596315.HMPREF0634_1139"/>
<dbReference type="InterPro" id="IPR018022">
    <property type="entry name" value="IPT"/>
</dbReference>
<evidence type="ECO:0000313" key="15">
    <source>
        <dbReference type="Proteomes" id="UP000003244"/>
    </source>
</evidence>
<comment type="cofactor">
    <cofactor evidence="1 10">
        <name>Mg(2+)</name>
        <dbReference type="ChEBI" id="CHEBI:18420"/>
    </cofactor>
</comment>
<dbReference type="Gene3D" id="3.40.50.300">
    <property type="entry name" value="P-loop containing nucleotide triphosphate hydrolases"/>
    <property type="match status" value="1"/>
</dbReference>
<feature type="region of interest" description="Interaction with substrate tRNA" evidence="10">
    <location>
        <begin position="37"/>
        <end position="40"/>
    </location>
</feature>
<dbReference type="Pfam" id="PF01715">
    <property type="entry name" value="IPPT"/>
    <property type="match status" value="1"/>
</dbReference>
<organism evidence="14 15">
    <name type="scientific">Peptostreptococcus stomatis DSM 17678</name>
    <dbReference type="NCBI Taxonomy" id="596315"/>
    <lineage>
        <taxon>Bacteria</taxon>
        <taxon>Bacillati</taxon>
        <taxon>Bacillota</taxon>
        <taxon>Clostridia</taxon>
        <taxon>Peptostreptococcales</taxon>
        <taxon>Peptostreptococcaceae</taxon>
        <taxon>Peptostreptococcus</taxon>
    </lineage>
</organism>
<dbReference type="InterPro" id="IPR027417">
    <property type="entry name" value="P-loop_NTPase"/>
</dbReference>
<dbReference type="PANTHER" id="PTHR11088:SF60">
    <property type="entry name" value="TRNA DIMETHYLALLYLTRANSFERASE"/>
    <property type="match status" value="1"/>
</dbReference>
<evidence type="ECO:0000256" key="5">
    <source>
        <dbReference type="ARBA" id="ARBA00022694"/>
    </source>
</evidence>
<dbReference type="GO" id="GO:0006400">
    <property type="term" value="P:tRNA modification"/>
    <property type="evidence" value="ECO:0007669"/>
    <property type="project" value="TreeGrafter"/>
</dbReference>
<evidence type="ECO:0000256" key="12">
    <source>
        <dbReference type="RuleBase" id="RU003784"/>
    </source>
</evidence>
<sequence length="318" mass="36508">MENKIPILILTGPTAVGKTDLSIKLAKILEGEIISADSMQIYRYMDTGSAKVRPEEMDGVVHHMIDIVDPQEDFSVSEFKEKAEAIIGDIHSRGKFPIITGGTGLYLNSILFDMDFGQSQADPQIRKELEDILQERGLDYLYSLLEDISPETAKRIHKNNAKRVIRAIEIFKSGGSLGDFSNDLKPNEKYQAHIVVLNRDRSHLYDRINYRVDLMFDQGLLDEVKDLHERGYTKDMTSMKGIGYKEVLDYFDGLISLEDAKNSIKQSSRRYAKRQITWFKRYPHALWLNLDEVKSIDDQIRIIREFVANQSIEEEGDI</sequence>
<dbReference type="AlphaFoldDB" id="E0E300"/>
<dbReference type="SUPFAM" id="SSF52540">
    <property type="entry name" value="P-loop containing nucleoside triphosphate hydrolases"/>
    <property type="match status" value="2"/>
</dbReference>
<comment type="similarity">
    <text evidence="3 10 13">Belongs to the IPP transferase family.</text>
</comment>
<dbReference type="OrthoDB" id="9776390at2"/>
<evidence type="ECO:0000256" key="11">
    <source>
        <dbReference type="RuleBase" id="RU003783"/>
    </source>
</evidence>
<comment type="catalytic activity">
    <reaction evidence="9 10 11">
        <text>adenosine(37) in tRNA + dimethylallyl diphosphate = N(6)-dimethylallyladenosine(37) in tRNA + diphosphate</text>
        <dbReference type="Rhea" id="RHEA:26482"/>
        <dbReference type="Rhea" id="RHEA-COMP:10162"/>
        <dbReference type="Rhea" id="RHEA-COMP:10375"/>
        <dbReference type="ChEBI" id="CHEBI:33019"/>
        <dbReference type="ChEBI" id="CHEBI:57623"/>
        <dbReference type="ChEBI" id="CHEBI:74411"/>
        <dbReference type="ChEBI" id="CHEBI:74415"/>
        <dbReference type="EC" id="2.5.1.75"/>
    </reaction>
</comment>
<keyword evidence="7 10" id="KW-0067">ATP-binding</keyword>
<evidence type="ECO:0000256" key="8">
    <source>
        <dbReference type="ARBA" id="ARBA00022842"/>
    </source>
</evidence>
<evidence type="ECO:0000256" key="6">
    <source>
        <dbReference type="ARBA" id="ARBA00022741"/>
    </source>
</evidence>
<feature type="site" description="Interaction with substrate tRNA" evidence="10">
    <location>
        <position position="103"/>
    </location>
</feature>
<evidence type="ECO:0000256" key="13">
    <source>
        <dbReference type="RuleBase" id="RU003785"/>
    </source>
</evidence>
<dbReference type="Proteomes" id="UP000003244">
    <property type="component" value="Unassembled WGS sequence"/>
</dbReference>
<feature type="binding site" evidence="10">
    <location>
        <begin position="12"/>
        <end position="19"/>
    </location>
    <ligand>
        <name>ATP</name>
        <dbReference type="ChEBI" id="CHEBI:30616"/>
    </ligand>
</feature>
<keyword evidence="5 10" id="KW-0819">tRNA processing</keyword>
<proteinExistence type="inferred from homology"/>
<feature type="site" description="Interaction with substrate tRNA" evidence="10">
    <location>
        <position position="126"/>
    </location>
</feature>
<dbReference type="PANTHER" id="PTHR11088">
    <property type="entry name" value="TRNA DIMETHYLALLYLTRANSFERASE"/>
    <property type="match status" value="1"/>
</dbReference>
<keyword evidence="15" id="KW-1185">Reference proteome</keyword>
<evidence type="ECO:0000256" key="2">
    <source>
        <dbReference type="ARBA" id="ARBA00003213"/>
    </source>
</evidence>
<evidence type="ECO:0000256" key="3">
    <source>
        <dbReference type="ARBA" id="ARBA00005842"/>
    </source>
</evidence>
<keyword evidence="4 10" id="KW-0808">Transferase</keyword>
<dbReference type="GO" id="GO:0052381">
    <property type="term" value="F:tRNA dimethylallyltransferase activity"/>
    <property type="evidence" value="ECO:0007669"/>
    <property type="project" value="UniProtKB-UniRule"/>
</dbReference>
<dbReference type="GeneID" id="84800633"/>
<comment type="caution">
    <text evidence="10">Lacks conserved residue(s) required for the propagation of feature annotation.</text>
</comment>
<dbReference type="EMBL" id="ADGQ01000050">
    <property type="protein sequence ID" value="EFM64715.1"/>
    <property type="molecule type" value="Genomic_DNA"/>
</dbReference>
<comment type="caution">
    <text evidence="14">The sequence shown here is derived from an EMBL/GenBank/DDBJ whole genome shotgun (WGS) entry which is preliminary data.</text>
</comment>
<dbReference type="Gene3D" id="1.10.20.140">
    <property type="match status" value="1"/>
</dbReference>
<dbReference type="NCBIfam" id="TIGR00174">
    <property type="entry name" value="miaA"/>
    <property type="match status" value="1"/>
</dbReference>
<evidence type="ECO:0000256" key="4">
    <source>
        <dbReference type="ARBA" id="ARBA00022679"/>
    </source>
</evidence>
<dbReference type="eggNOG" id="COG0324">
    <property type="taxonomic scope" value="Bacteria"/>
</dbReference>
<dbReference type="GO" id="GO:0005524">
    <property type="term" value="F:ATP binding"/>
    <property type="evidence" value="ECO:0007669"/>
    <property type="project" value="UniProtKB-UniRule"/>
</dbReference>
<comment type="function">
    <text evidence="2 10 12">Catalyzes the transfer of a dimethylallyl group onto the adenine at position 37 in tRNAs that read codons beginning with uridine, leading to the formation of N6-(dimethylallyl)adenosine (i(6)A).</text>
</comment>
<feature type="binding site" evidence="10">
    <location>
        <begin position="14"/>
        <end position="19"/>
    </location>
    <ligand>
        <name>substrate</name>
    </ligand>
</feature>
<dbReference type="HAMAP" id="MF_00185">
    <property type="entry name" value="IPP_trans"/>
    <property type="match status" value="1"/>
</dbReference>
<evidence type="ECO:0000256" key="1">
    <source>
        <dbReference type="ARBA" id="ARBA00001946"/>
    </source>
</evidence>
<evidence type="ECO:0000256" key="10">
    <source>
        <dbReference type="HAMAP-Rule" id="MF_00185"/>
    </source>
</evidence>
<keyword evidence="8 10" id="KW-0460">Magnesium</keyword>
<evidence type="ECO:0000313" key="14">
    <source>
        <dbReference type="EMBL" id="EFM64715.1"/>
    </source>
</evidence>
<dbReference type="RefSeq" id="WP_007789337.1">
    <property type="nucleotide sequence ID" value="NZ_ADGQ01000050.1"/>
</dbReference>
<evidence type="ECO:0000256" key="9">
    <source>
        <dbReference type="ARBA" id="ARBA00049563"/>
    </source>
</evidence>
<dbReference type="InterPro" id="IPR039657">
    <property type="entry name" value="Dimethylallyltransferase"/>
</dbReference>
<keyword evidence="6 10" id="KW-0547">Nucleotide-binding</keyword>
<reference evidence="14 15" key="1">
    <citation type="submission" date="2010-08" db="EMBL/GenBank/DDBJ databases">
        <authorList>
            <person name="Harkins D.M."/>
            <person name="Madupu R."/>
            <person name="Durkin A.S."/>
            <person name="Torralba M."/>
            <person name="Methe B."/>
            <person name="Sutton G.G."/>
            <person name="Nelson K.E."/>
        </authorList>
    </citation>
    <scope>NUCLEOTIDE SEQUENCE [LARGE SCALE GENOMIC DNA]</scope>
    <source>
        <strain evidence="14 15">DSM 17678</strain>
    </source>
</reference>
<evidence type="ECO:0000256" key="7">
    <source>
        <dbReference type="ARBA" id="ARBA00022840"/>
    </source>
</evidence>
<gene>
    <name evidence="10 14" type="primary">miaA</name>
    <name evidence="14" type="ORF">HMPREF0634_1139</name>
</gene>